<keyword evidence="5" id="KW-1185">Reference proteome</keyword>
<dbReference type="Proteomes" id="UP000775872">
    <property type="component" value="Unassembled WGS sequence"/>
</dbReference>
<feature type="signal peptide" evidence="1">
    <location>
        <begin position="1"/>
        <end position="21"/>
    </location>
</feature>
<dbReference type="OrthoDB" id="5139800at2759"/>
<dbReference type="Pfam" id="PF00561">
    <property type="entry name" value="Abhydrolase_1"/>
    <property type="match status" value="1"/>
</dbReference>
<evidence type="ECO:0008006" key="6">
    <source>
        <dbReference type="Google" id="ProtNLM"/>
    </source>
</evidence>
<keyword evidence="1" id="KW-0732">Signal</keyword>
<feature type="chain" id="PRO_5040313521" description="AB hydrolase-1 domain-containing protein" evidence="1">
    <location>
        <begin position="22"/>
        <end position="557"/>
    </location>
</feature>
<proteinExistence type="predicted"/>
<comment type="caution">
    <text evidence="4">The sequence shown here is derived from an EMBL/GenBank/DDBJ whole genome shotgun (WGS) entry which is preliminary data.</text>
</comment>
<feature type="domain" description="Peptidase S33 tripeptidyl aminopeptidase-like C-terminal" evidence="3">
    <location>
        <begin position="474"/>
        <end position="542"/>
    </location>
</feature>
<evidence type="ECO:0000313" key="4">
    <source>
        <dbReference type="EMBL" id="CAH0037908.1"/>
    </source>
</evidence>
<dbReference type="Gene3D" id="3.40.50.1820">
    <property type="entry name" value="alpha/beta hydrolase"/>
    <property type="match status" value="1"/>
</dbReference>
<evidence type="ECO:0000256" key="1">
    <source>
        <dbReference type="SAM" id="SignalP"/>
    </source>
</evidence>
<evidence type="ECO:0000259" key="2">
    <source>
        <dbReference type="Pfam" id="PF00561"/>
    </source>
</evidence>
<dbReference type="InterPro" id="IPR013595">
    <property type="entry name" value="Pept_S33_TAP-like_C"/>
</dbReference>
<reference evidence="4 5" key="2">
    <citation type="submission" date="2021-10" db="EMBL/GenBank/DDBJ databases">
        <authorList>
            <person name="Piombo E."/>
        </authorList>
    </citation>
    <scope>NUCLEOTIDE SEQUENCE [LARGE SCALE GENOMIC DNA]</scope>
</reference>
<dbReference type="Pfam" id="PF08386">
    <property type="entry name" value="Abhydrolase_4"/>
    <property type="match status" value="1"/>
</dbReference>
<reference evidence="5" key="1">
    <citation type="submission" date="2019-06" db="EMBL/GenBank/DDBJ databases">
        <authorList>
            <person name="Broberg M."/>
        </authorList>
    </citation>
    <scope>NUCLEOTIDE SEQUENCE [LARGE SCALE GENOMIC DNA]</scope>
</reference>
<feature type="domain" description="AB hydrolase-1" evidence="2">
    <location>
        <begin position="155"/>
        <end position="303"/>
    </location>
</feature>
<dbReference type="InterPro" id="IPR000073">
    <property type="entry name" value="AB_hydrolase_1"/>
</dbReference>
<evidence type="ECO:0000313" key="5">
    <source>
        <dbReference type="Proteomes" id="UP000775872"/>
    </source>
</evidence>
<evidence type="ECO:0000259" key="3">
    <source>
        <dbReference type="Pfam" id="PF08386"/>
    </source>
</evidence>
<gene>
    <name evidence="4" type="ORF">CSOL1703_00003068</name>
</gene>
<dbReference type="EMBL" id="CABFOC020000002">
    <property type="protein sequence ID" value="CAH0037908.1"/>
    <property type="molecule type" value="Genomic_DNA"/>
</dbReference>
<dbReference type="AlphaFoldDB" id="A0A9N9W1D5"/>
<name>A0A9N9W1D5_9HYPO</name>
<accession>A0A9N9W1D5</accession>
<organism evidence="4 5">
    <name type="scientific">Clonostachys solani</name>
    <dbReference type="NCBI Taxonomy" id="160281"/>
    <lineage>
        <taxon>Eukaryota</taxon>
        <taxon>Fungi</taxon>
        <taxon>Dikarya</taxon>
        <taxon>Ascomycota</taxon>
        <taxon>Pezizomycotina</taxon>
        <taxon>Sordariomycetes</taxon>
        <taxon>Hypocreomycetidae</taxon>
        <taxon>Hypocreales</taxon>
        <taxon>Bionectriaceae</taxon>
        <taxon>Clonostachys</taxon>
    </lineage>
</organism>
<sequence>MLGLVLLRLLLAVSLVNVALAVDLPILYPLHKLSRRPKLEEGFISQRPTWWQHPGDGVLWDHGDEGHRDFRPKVNITWLRVPTKSNRVVERAFIKVVQNHWRTRSYQAYPWPSGFVLPLLRMRGKEAHGTSNILILPDGPGIGGTKMIEEQGDELFQYVGEKYNLVGFDARGTGSCDPTIRCPRHAWRNYPKAFLSEEYPDVGREAYSFVRLCAFAGGPHYFFVNTPQTVEDINSILLGLGQPKANLWGFGYGTIVAQSYATRWPENVGRMVFDSTSDMDQWYKKKYHETRYQDTDAVFQARLGDCVDLGSDCPLSKYGNSSESLKTAILAFGKKLALGSYAFGEEANFTYNHMMVWIFGSLGTRAKFLEMARYLAEYMEKDVGEEVVVIKAPEIGLRRESDAAIFYQCNDGKSGSKHDYPRGAQKMNDEMARYVNSSLFGMHSMPLYHVKRFWNDLKQYPYEWIIEPIVWVPFPPLLMCNTMDPFTPLSSTRAARIRWPTSRTIQLTTFGHPAIDMVSECAKKHLRNYWIRGIVPHSDVLCDAEEKPVAKRGNEEE</sequence>
<dbReference type="InterPro" id="IPR029058">
    <property type="entry name" value="AB_hydrolase_fold"/>
</dbReference>
<protein>
    <recommendedName>
        <fullName evidence="6">AB hydrolase-1 domain-containing protein</fullName>
    </recommendedName>
</protein>
<dbReference type="SUPFAM" id="SSF53474">
    <property type="entry name" value="alpha/beta-Hydrolases"/>
    <property type="match status" value="1"/>
</dbReference>